<dbReference type="PANTHER" id="PTHR46910:SF1">
    <property type="entry name" value="MISCELLANEOUS ZN(II)2CYS6 TRANSCRIPTION FACTOR (EUROFUNG)-RELATED"/>
    <property type="match status" value="1"/>
</dbReference>
<sequence>MSSPSRPPRQATACEWCRAHKLKCDAEQPSCRNCARRSLRCVTTNLRKPNAEGRRQTPVGRRHRQKTEYPLLACAYAVCSLAADEQVAAVSPAGTRYLEAVYFLYAHLVALPYVSSIQALLLLTLVLRNRNKDAAAWGALDQAIRLGQSIGLHRRGQTDKPDVASRVWWTAYILERTMELETGRPSAIRDEECDQVVSPSVTESTSVDYFSALIGLAKIKKRVVNLLYGSSNRPVKDLLFEMGHLDRALLDWADDFPESVRPGRDLICSGEELPLATYVALQYHQTLIALNRPALLSAPGFLRNRINEYCAGTPLHDRLHFSLCIGAASARTMLKATNDLSMYAPVPGHISRLVTADQILLAVLVLGIYVAKVPLSRLNRADLALVDTFGELVEEEYRKAGHGPEFLRGITLFRSQLCEYIAGIQGRKTAEPPTVETTPATITCPETEPQPDLVEFGFDLTEDGDVMNLEASWAHFWNEDFEKMLALPALGSELHTASLVTTNMTNMTNMYLLGIPQSWS</sequence>
<dbReference type="SMART" id="SM00066">
    <property type="entry name" value="GAL4"/>
    <property type="match status" value="1"/>
</dbReference>
<keyword evidence="1" id="KW-0479">Metal-binding</keyword>
<evidence type="ECO:0000313" key="5">
    <source>
        <dbReference type="Proteomes" id="UP001642482"/>
    </source>
</evidence>
<keyword evidence="2" id="KW-0539">Nucleus</keyword>
<dbReference type="InterPro" id="IPR007219">
    <property type="entry name" value="XnlR_reg_dom"/>
</dbReference>
<dbReference type="EMBL" id="CAWUHD010000158">
    <property type="protein sequence ID" value="CAK7236160.1"/>
    <property type="molecule type" value="Genomic_DNA"/>
</dbReference>
<gene>
    <name evidence="4" type="ORF">SEUCBS140593_009525</name>
</gene>
<accession>A0ABP0CX80</accession>
<dbReference type="Gene3D" id="4.10.240.10">
    <property type="entry name" value="Zn(2)-C6 fungal-type DNA-binding domain"/>
    <property type="match status" value="1"/>
</dbReference>
<dbReference type="PANTHER" id="PTHR46910">
    <property type="entry name" value="TRANSCRIPTION FACTOR PDR1"/>
    <property type="match status" value="1"/>
</dbReference>
<dbReference type="PROSITE" id="PS50048">
    <property type="entry name" value="ZN2_CY6_FUNGAL_2"/>
    <property type="match status" value="1"/>
</dbReference>
<dbReference type="CDD" id="cd00067">
    <property type="entry name" value="GAL4"/>
    <property type="match status" value="1"/>
</dbReference>
<evidence type="ECO:0000259" key="3">
    <source>
        <dbReference type="PROSITE" id="PS50048"/>
    </source>
</evidence>
<evidence type="ECO:0000256" key="2">
    <source>
        <dbReference type="ARBA" id="ARBA00023242"/>
    </source>
</evidence>
<dbReference type="InterPro" id="IPR050987">
    <property type="entry name" value="AtrR-like"/>
</dbReference>
<dbReference type="SMART" id="SM00906">
    <property type="entry name" value="Fungal_trans"/>
    <property type="match status" value="1"/>
</dbReference>
<dbReference type="SUPFAM" id="SSF57701">
    <property type="entry name" value="Zn2/Cys6 DNA-binding domain"/>
    <property type="match status" value="1"/>
</dbReference>
<dbReference type="CDD" id="cd12148">
    <property type="entry name" value="fungal_TF_MHR"/>
    <property type="match status" value="1"/>
</dbReference>
<proteinExistence type="predicted"/>
<dbReference type="InterPro" id="IPR036864">
    <property type="entry name" value="Zn2-C6_fun-type_DNA-bd_sf"/>
</dbReference>
<dbReference type="InterPro" id="IPR001138">
    <property type="entry name" value="Zn2Cys6_DnaBD"/>
</dbReference>
<feature type="domain" description="Zn(2)-C6 fungal-type" evidence="3">
    <location>
        <begin position="13"/>
        <end position="43"/>
    </location>
</feature>
<dbReference type="Pfam" id="PF04082">
    <property type="entry name" value="Fungal_trans"/>
    <property type="match status" value="1"/>
</dbReference>
<comment type="caution">
    <text evidence="4">The sequence shown here is derived from an EMBL/GenBank/DDBJ whole genome shotgun (WGS) entry which is preliminary data.</text>
</comment>
<dbReference type="PROSITE" id="PS00463">
    <property type="entry name" value="ZN2_CY6_FUNGAL_1"/>
    <property type="match status" value="1"/>
</dbReference>
<reference evidence="4 5" key="1">
    <citation type="submission" date="2024-01" db="EMBL/GenBank/DDBJ databases">
        <authorList>
            <person name="Allen C."/>
            <person name="Tagirdzhanova G."/>
        </authorList>
    </citation>
    <scope>NUCLEOTIDE SEQUENCE [LARGE SCALE GENOMIC DNA]</scope>
</reference>
<evidence type="ECO:0000256" key="1">
    <source>
        <dbReference type="ARBA" id="ARBA00022723"/>
    </source>
</evidence>
<dbReference type="Proteomes" id="UP001642482">
    <property type="component" value="Unassembled WGS sequence"/>
</dbReference>
<dbReference type="Pfam" id="PF00172">
    <property type="entry name" value="Zn_clus"/>
    <property type="match status" value="1"/>
</dbReference>
<evidence type="ECO:0000313" key="4">
    <source>
        <dbReference type="EMBL" id="CAK7236160.1"/>
    </source>
</evidence>
<protein>
    <recommendedName>
        <fullName evidence="3">Zn(2)-C6 fungal-type domain-containing protein</fullName>
    </recommendedName>
</protein>
<organism evidence="4 5">
    <name type="scientific">Sporothrix eucalyptigena</name>
    <dbReference type="NCBI Taxonomy" id="1812306"/>
    <lineage>
        <taxon>Eukaryota</taxon>
        <taxon>Fungi</taxon>
        <taxon>Dikarya</taxon>
        <taxon>Ascomycota</taxon>
        <taxon>Pezizomycotina</taxon>
        <taxon>Sordariomycetes</taxon>
        <taxon>Sordariomycetidae</taxon>
        <taxon>Ophiostomatales</taxon>
        <taxon>Ophiostomataceae</taxon>
        <taxon>Sporothrix</taxon>
    </lineage>
</organism>
<keyword evidence="5" id="KW-1185">Reference proteome</keyword>
<name>A0ABP0CX80_9PEZI</name>